<proteinExistence type="inferred from homology"/>
<comment type="caution">
    <text evidence="7">The sequence shown here is derived from an EMBL/GenBank/DDBJ whole genome shotgun (WGS) entry which is preliminary data.</text>
</comment>
<evidence type="ECO:0000256" key="1">
    <source>
        <dbReference type="ARBA" id="ARBA00006432"/>
    </source>
</evidence>
<dbReference type="GO" id="GO:0004467">
    <property type="term" value="F:long-chain fatty acid-CoA ligase activity"/>
    <property type="evidence" value="ECO:0007669"/>
    <property type="project" value="UniProtKB-EC"/>
</dbReference>
<organism evidence="7 8">
    <name type="scientific">Phyllachora maydis</name>
    <dbReference type="NCBI Taxonomy" id="1825666"/>
    <lineage>
        <taxon>Eukaryota</taxon>
        <taxon>Fungi</taxon>
        <taxon>Dikarya</taxon>
        <taxon>Ascomycota</taxon>
        <taxon>Pezizomycotina</taxon>
        <taxon>Sordariomycetes</taxon>
        <taxon>Sordariomycetidae</taxon>
        <taxon>Phyllachorales</taxon>
        <taxon>Phyllachoraceae</taxon>
        <taxon>Phyllachora</taxon>
    </lineage>
</organism>
<dbReference type="GO" id="GO:0035336">
    <property type="term" value="P:long-chain fatty-acyl-CoA metabolic process"/>
    <property type="evidence" value="ECO:0007669"/>
    <property type="project" value="TreeGrafter"/>
</dbReference>
<sequence length="697" mass="75714">MAHNTKTGPCPLHMVETPPFTIEAPGCARVPGETIPRRHPKAKNGLLERPAPGLNTTFDILRRSAETYPDEPAIGSRKLVKIHREKKKVPRTVDGKVVQVDKEWTFYELSDPTYITYREYETLVLQIGAGLRKLGLAPQDRLHIFASTSAQWLSMAHACSSQALTIVTAYDTLGEAGFQHSLVQTDARALFVEPHLLETAGAPVSRARSVQFVIWNNHSHQPIPDAQLDAFKTAHPAVQVLSFDELRALGEANPVSPTLPQPEDMYCIMYTSGSTGSPKGVPISHAAFVSAVAGLHAVVEHSVGHADTVLAYLPLAHILELALENVVVHVGATLAYASVRTLADASMRGGSVGDMKAMKPTVMIGVPQVWETVKKGVVNTVAGASPLARALFWGAYQAKSFLVAHRLPGQGLFDRAIFGRVRENTGGRLRFIVNGASPIAESTAHFMSMVVAPMILGYGLTETCGCGALGSPLHWTIQAIGVMPASVELKLVALPDLGYSTDSTPPQGEILFRGGPVITEYYRNPEETKSAITADGWFRTGDIGEFDANGHLRVIDRLKNLVKLQGGEYIALEKLEAVYRGAHVVQNIMVYGEGAYPRPIAIICPNEKALAALVKDLGVDELHMHADRKVNHAVLREMQAAGRKAGLTALETLQGVVIVDEEWTPANNLVTATQKLNRRAIREHYQKQIEECFAGQK</sequence>
<evidence type="ECO:0000313" key="7">
    <source>
        <dbReference type="EMBL" id="KAK2074701.1"/>
    </source>
</evidence>
<evidence type="ECO:0000256" key="2">
    <source>
        <dbReference type="ARBA" id="ARBA00022598"/>
    </source>
</evidence>
<dbReference type="GO" id="GO:0005783">
    <property type="term" value="C:endoplasmic reticulum"/>
    <property type="evidence" value="ECO:0007669"/>
    <property type="project" value="TreeGrafter"/>
</dbReference>
<evidence type="ECO:0000313" key="8">
    <source>
        <dbReference type="Proteomes" id="UP001217918"/>
    </source>
</evidence>
<dbReference type="Pfam" id="PF00501">
    <property type="entry name" value="AMP-binding"/>
    <property type="match status" value="1"/>
</dbReference>
<accession>A0AAD9MKG7</accession>
<evidence type="ECO:0000259" key="6">
    <source>
        <dbReference type="Pfam" id="PF00501"/>
    </source>
</evidence>
<dbReference type="PANTHER" id="PTHR43272">
    <property type="entry name" value="LONG-CHAIN-FATTY-ACID--COA LIGASE"/>
    <property type="match status" value="1"/>
</dbReference>
<keyword evidence="4" id="KW-0067">ATP-binding</keyword>
<keyword evidence="8" id="KW-1185">Reference proteome</keyword>
<dbReference type="InterPro" id="IPR000873">
    <property type="entry name" value="AMP-dep_synth/lig_dom"/>
</dbReference>
<dbReference type="GO" id="GO:0005886">
    <property type="term" value="C:plasma membrane"/>
    <property type="evidence" value="ECO:0007669"/>
    <property type="project" value="TreeGrafter"/>
</dbReference>
<dbReference type="Gene3D" id="3.40.50.12780">
    <property type="entry name" value="N-terminal domain of ligase-like"/>
    <property type="match status" value="1"/>
</dbReference>
<evidence type="ECO:0000256" key="5">
    <source>
        <dbReference type="ARBA" id="ARBA00036813"/>
    </source>
</evidence>
<dbReference type="Proteomes" id="UP001217918">
    <property type="component" value="Unassembled WGS sequence"/>
</dbReference>
<dbReference type="InterPro" id="IPR042099">
    <property type="entry name" value="ANL_N_sf"/>
</dbReference>
<dbReference type="AlphaFoldDB" id="A0AAD9MKG7"/>
<reference evidence="7" key="1">
    <citation type="journal article" date="2023" name="Mol. Plant Microbe Interact.">
        <title>Elucidating the Obligate Nature and Biological Capacity of an Invasive Fungal Corn Pathogen.</title>
        <authorList>
            <person name="MacCready J.S."/>
            <person name="Roggenkamp E.M."/>
            <person name="Gdanetz K."/>
            <person name="Chilvers M.I."/>
        </authorList>
    </citation>
    <scope>NUCLEOTIDE SEQUENCE</scope>
    <source>
        <strain evidence="7">PM02</strain>
    </source>
</reference>
<dbReference type="GO" id="GO:0005811">
    <property type="term" value="C:lipid droplet"/>
    <property type="evidence" value="ECO:0007669"/>
    <property type="project" value="TreeGrafter"/>
</dbReference>
<gene>
    <name evidence="7" type="ORF">P8C59_008888</name>
</gene>
<dbReference type="SUPFAM" id="SSF56801">
    <property type="entry name" value="Acetyl-CoA synthetase-like"/>
    <property type="match status" value="1"/>
</dbReference>
<dbReference type="GO" id="GO:0005524">
    <property type="term" value="F:ATP binding"/>
    <property type="evidence" value="ECO:0007669"/>
    <property type="project" value="UniProtKB-KW"/>
</dbReference>
<evidence type="ECO:0000256" key="3">
    <source>
        <dbReference type="ARBA" id="ARBA00022741"/>
    </source>
</evidence>
<keyword evidence="2" id="KW-0436">Ligase</keyword>
<dbReference type="EMBL" id="JAQQPM010000008">
    <property type="protein sequence ID" value="KAK2074701.1"/>
    <property type="molecule type" value="Genomic_DNA"/>
</dbReference>
<comment type="catalytic activity">
    <reaction evidence="5">
        <text>a long-chain fatty acid + ATP + CoA = a long-chain fatty acyl-CoA + AMP + diphosphate</text>
        <dbReference type="Rhea" id="RHEA:15421"/>
        <dbReference type="ChEBI" id="CHEBI:30616"/>
        <dbReference type="ChEBI" id="CHEBI:33019"/>
        <dbReference type="ChEBI" id="CHEBI:57287"/>
        <dbReference type="ChEBI" id="CHEBI:57560"/>
        <dbReference type="ChEBI" id="CHEBI:83139"/>
        <dbReference type="ChEBI" id="CHEBI:456215"/>
        <dbReference type="EC" id="6.2.1.3"/>
    </reaction>
</comment>
<dbReference type="PANTHER" id="PTHR43272:SF83">
    <property type="entry name" value="ACYL-COA SYNTHETASE LONG-CHAIN, ISOFORM J"/>
    <property type="match status" value="1"/>
</dbReference>
<keyword evidence="3" id="KW-0547">Nucleotide-binding</keyword>
<feature type="domain" description="AMP-dependent synthetase/ligase" evidence="6">
    <location>
        <begin position="107"/>
        <end position="522"/>
    </location>
</feature>
<dbReference type="PROSITE" id="PS00455">
    <property type="entry name" value="AMP_BINDING"/>
    <property type="match status" value="1"/>
</dbReference>
<name>A0AAD9MKG7_9PEZI</name>
<dbReference type="InterPro" id="IPR020845">
    <property type="entry name" value="AMP-binding_CS"/>
</dbReference>
<evidence type="ECO:0000256" key="4">
    <source>
        <dbReference type="ARBA" id="ARBA00022840"/>
    </source>
</evidence>
<protein>
    <recommendedName>
        <fullName evidence="6">AMP-dependent synthetase/ligase domain-containing protein</fullName>
    </recommendedName>
</protein>
<comment type="similarity">
    <text evidence="1">Belongs to the ATP-dependent AMP-binding enzyme family.</text>
</comment>